<evidence type="ECO:0000313" key="8">
    <source>
        <dbReference type="Proteomes" id="UP000057158"/>
    </source>
</evidence>
<dbReference type="InterPro" id="IPR050768">
    <property type="entry name" value="UPF0353/GerABKA_families"/>
</dbReference>
<dbReference type="PROSITE" id="PS50005">
    <property type="entry name" value="TPR"/>
    <property type="match status" value="1"/>
</dbReference>
<proteinExistence type="predicted"/>
<dbReference type="RefSeq" id="WP_053551138.1">
    <property type="nucleotide sequence ID" value="NZ_CP010802.1"/>
</dbReference>
<keyword evidence="5" id="KW-0802">TPR repeat</keyword>
<dbReference type="Proteomes" id="UP000057158">
    <property type="component" value="Chromosome"/>
</dbReference>
<organism evidence="7 8">
    <name type="scientific">Desulfuromonas soudanensis</name>
    <dbReference type="NCBI Taxonomy" id="1603606"/>
    <lineage>
        <taxon>Bacteria</taxon>
        <taxon>Pseudomonadati</taxon>
        <taxon>Thermodesulfobacteriota</taxon>
        <taxon>Desulfuromonadia</taxon>
        <taxon>Desulfuromonadales</taxon>
        <taxon>Desulfuromonadaceae</taxon>
        <taxon>Desulfuromonas</taxon>
    </lineage>
</organism>
<dbReference type="SUPFAM" id="SSF53300">
    <property type="entry name" value="vWA-like"/>
    <property type="match status" value="1"/>
</dbReference>
<gene>
    <name evidence="7" type="ORF">DSOUD_2344</name>
</gene>
<sequence length="461" mass="47745">MILGAVTLLLLALLFFAERSSRKRLAHFGLPGSSHRILGDLATLAALTLLFMLLGSSPAEEKGPGPALALAVDVSASMASSDGETSRLERARREIRALLAALPGARFALVLFAGEAVLQVPLTADPAALAFFVDRLSPGTVTVPGSAPEEGVTAALKALAGETGPQAVILFSDGERTVGTPPPLLPSGVPVYAVPLGTPEGSPVLDAAGHARLDPQGEPLLTRLEAEVLETICGATDGALLPVPGEDFSVAPLIERFSLANRKPTAEGSTAILSLVLLLLLAGEVPGRFRHGPKRGTVTAVVALTLCGLTLACHPRDNPSPRRLYAEALETAAADRPLEAARLFAAAARILEGTERGAALYNAGTLLLGAGDAKKALSPLEEAILLLPGDRQVRTNLALTLRALGEDLPYGSAPGEKGEEREGGTLSRSQALQLLETVIARPGGDAASTVPLFEIRPGRDW</sequence>
<dbReference type="InterPro" id="IPR002035">
    <property type="entry name" value="VWF_A"/>
</dbReference>
<feature type="repeat" description="TPR" evidence="5">
    <location>
        <begin position="357"/>
        <end position="390"/>
    </location>
</feature>
<evidence type="ECO:0000313" key="7">
    <source>
        <dbReference type="EMBL" id="ALC17106.1"/>
    </source>
</evidence>
<dbReference type="AlphaFoldDB" id="A0A0M5IZA4"/>
<dbReference type="InterPro" id="IPR019734">
    <property type="entry name" value="TPR_rpt"/>
</dbReference>
<keyword evidence="3" id="KW-1133">Transmembrane helix</keyword>
<evidence type="ECO:0000259" key="6">
    <source>
        <dbReference type="PROSITE" id="PS50234"/>
    </source>
</evidence>
<accession>A0A0M5IZA4</accession>
<dbReference type="PATRIC" id="fig|1603606.3.peg.2537"/>
<dbReference type="InterPro" id="IPR011990">
    <property type="entry name" value="TPR-like_helical_dom_sf"/>
</dbReference>
<reference evidence="7 8" key="1">
    <citation type="submission" date="2015-07" db="EMBL/GenBank/DDBJ databases">
        <title>Isolation and Genomic Characterization of a Novel Halophilic Metal-Reducing Deltaproteobacterium from the Deep Subsurface.</title>
        <authorList>
            <person name="Badalamenti J.P."/>
            <person name="Summers Z.M."/>
            <person name="Gralnick J.A."/>
            <person name="Bond D.R."/>
        </authorList>
    </citation>
    <scope>NUCLEOTIDE SEQUENCE [LARGE SCALE GENOMIC DNA]</scope>
    <source>
        <strain evidence="7 8">WTL</strain>
    </source>
</reference>
<dbReference type="SUPFAM" id="SSF48452">
    <property type="entry name" value="TPR-like"/>
    <property type="match status" value="1"/>
</dbReference>
<dbReference type="PANTHER" id="PTHR22550:SF5">
    <property type="entry name" value="LEUCINE ZIPPER PROTEIN 4"/>
    <property type="match status" value="1"/>
</dbReference>
<evidence type="ECO:0000256" key="1">
    <source>
        <dbReference type="ARBA" id="ARBA00022475"/>
    </source>
</evidence>
<dbReference type="OrthoDB" id="5401208at2"/>
<evidence type="ECO:0000256" key="3">
    <source>
        <dbReference type="ARBA" id="ARBA00022989"/>
    </source>
</evidence>
<dbReference type="KEGG" id="des:DSOUD_2344"/>
<dbReference type="PANTHER" id="PTHR22550">
    <property type="entry name" value="SPORE GERMINATION PROTEIN"/>
    <property type="match status" value="1"/>
</dbReference>
<evidence type="ECO:0000256" key="4">
    <source>
        <dbReference type="ARBA" id="ARBA00023136"/>
    </source>
</evidence>
<protein>
    <submittedName>
        <fullName evidence="7">von Willebrand factor type A domain-containing protein</fullName>
    </submittedName>
</protein>
<keyword evidence="8" id="KW-1185">Reference proteome</keyword>
<keyword evidence="4" id="KW-0472">Membrane</keyword>
<dbReference type="PROSITE" id="PS50234">
    <property type="entry name" value="VWFA"/>
    <property type="match status" value="1"/>
</dbReference>
<dbReference type="InterPro" id="IPR036465">
    <property type="entry name" value="vWFA_dom_sf"/>
</dbReference>
<dbReference type="Pfam" id="PF13519">
    <property type="entry name" value="VWA_2"/>
    <property type="match status" value="1"/>
</dbReference>
<dbReference type="SMART" id="SM00327">
    <property type="entry name" value="VWA"/>
    <property type="match status" value="1"/>
</dbReference>
<dbReference type="Gene3D" id="3.40.50.410">
    <property type="entry name" value="von Willebrand factor, type A domain"/>
    <property type="match status" value="1"/>
</dbReference>
<dbReference type="EMBL" id="CP010802">
    <property type="protein sequence ID" value="ALC17106.1"/>
    <property type="molecule type" value="Genomic_DNA"/>
</dbReference>
<feature type="domain" description="VWFA" evidence="6">
    <location>
        <begin position="67"/>
        <end position="197"/>
    </location>
</feature>
<evidence type="ECO:0000256" key="2">
    <source>
        <dbReference type="ARBA" id="ARBA00022692"/>
    </source>
</evidence>
<keyword evidence="2" id="KW-0812">Transmembrane</keyword>
<dbReference type="Gene3D" id="1.25.40.10">
    <property type="entry name" value="Tetratricopeptide repeat domain"/>
    <property type="match status" value="1"/>
</dbReference>
<name>A0A0M5IZA4_9BACT</name>
<evidence type="ECO:0000256" key="5">
    <source>
        <dbReference type="PROSITE-ProRule" id="PRU00339"/>
    </source>
</evidence>
<keyword evidence="1" id="KW-1003">Cell membrane</keyword>
<dbReference type="STRING" id="1603606.DSOUD_2344"/>